<protein>
    <submittedName>
        <fullName evidence="3">Uncharacterized protein</fullName>
    </submittedName>
</protein>
<organism evidence="3 4">
    <name type="scientific">Favolaschia claudopus</name>
    <dbReference type="NCBI Taxonomy" id="2862362"/>
    <lineage>
        <taxon>Eukaryota</taxon>
        <taxon>Fungi</taxon>
        <taxon>Dikarya</taxon>
        <taxon>Basidiomycota</taxon>
        <taxon>Agaricomycotina</taxon>
        <taxon>Agaricomycetes</taxon>
        <taxon>Agaricomycetidae</taxon>
        <taxon>Agaricales</taxon>
        <taxon>Marasmiineae</taxon>
        <taxon>Mycenaceae</taxon>
        <taxon>Favolaschia</taxon>
    </lineage>
</organism>
<feature type="coiled-coil region" evidence="1">
    <location>
        <begin position="136"/>
        <end position="212"/>
    </location>
</feature>
<keyword evidence="1" id="KW-0175">Coiled coil</keyword>
<proteinExistence type="predicted"/>
<sequence length="611" mass="66789">MAQPTTTGAMEVDDASKPILGAKGPETDAQSEGLHGGGNGGEKNASAAGMWSLYERLGVPVCGAANASKVEAAAGGVEVSPCSCAGYVEHVVAAYMSNDMGLNEVLTARNEMCARGVHSLALAELRGVQSVTERALADANGRVDHLQVEVIKLSEKCVALDKDCDRYVRERDQARRTAERFEDELADAMKRVAQLEESLERVDEERARKRTQPLVKLPPNNMKAVSSSTASSSSTAIAADVDMTDAVPVKKKMDWSKVTGLAAQVLSYTAADNSFLPPAKGSWNLSEAGVGQPADIEAFNAAHQFTHSSRCWPVALSVFRVYLEARQLLDNRKQEALTDLQRVALVVYRMPHWVVEIFTAFFSDRKAVKDGRAFWPKIPTKEADSIPTLAFLYQKAGETPLGCPFVDEFHTIDARLLRGSVVWNAISIEAVARDSGRETESERKESAAVAEALLVVLALPHAYRDAVTANKLVIAPVEKLSRWPRDKTDPEELIEAKVLMRLTAMGLKIDTVNDCFEFFQSLVNELLASSKNHGWDRDILQTISDAGQTCGGRPVGLNAPYGSRLVHPPGLPWNDKGLNLAQYDGIKLQKYSRWQRRKSSKTNVDDVPARE</sequence>
<dbReference type="EMBL" id="JAWWNJ010000013">
    <property type="protein sequence ID" value="KAK7042645.1"/>
    <property type="molecule type" value="Genomic_DNA"/>
</dbReference>
<evidence type="ECO:0000313" key="3">
    <source>
        <dbReference type="EMBL" id="KAK7042645.1"/>
    </source>
</evidence>
<comment type="caution">
    <text evidence="3">The sequence shown here is derived from an EMBL/GenBank/DDBJ whole genome shotgun (WGS) entry which is preliminary data.</text>
</comment>
<evidence type="ECO:0000256" key="1">
    <source>
        <dbReference type="SAM" id="Coils"/>
    </source>
</evidence>
<evidence type="ECO:0000256" key="2">
    <source>
        <dbReference type="SAM" id="MobiDB-lite"/>
    </source>
</evidence>
<reference evidence="3 4" key="1">
    <citation type="journal article" date="2024" name="J Genomics">
        <title>Draft genome sequencing and assembly of Favolaschia claudopus CIRM-BRFM 2984 isolated from oak limbs.</title>
        <authorList>
            <person name="Navarro D."/>
            <person name="Drula E."/>
            <person name="Chaduli D."/>
            <person name="Cazenave R."/>
            <person name="Ahrendt S."/>
            <person name="Wang J."/>
            <person name="Lipzen A."/>
            <person name="Daum C."/>
            <person name="Barry K."/>
            <person name="Grigoriev I.V."/>
            <person name="Favel A."/>
            <person name="Rosso M.N."/>
            <person name="Martin F."/>
        </authorList>
    </citation>
    <scope>NUCLEOTIDE SEQUENCE [LARGE SCALE GENOMIC DNA]</scope>
    <source>
        <strain evidence="3 4">CIRM-BRFM 2984</strain>
    </source>
</reference>
<name>A0AAW0CVC8_9AGAR</name>
<gene>
    <name evidence="3" type="ORF">R3P38DRAFT_3449051</name>
</gene>
<feature type="region of interest" description="Disordered" evidence="2">
    <location>
        <begin position="1"/>
        <end position="43"/>
    </location>
</feature>
<evidence type="ECO:0000313" key="4">
    <source>
        <dbReference type="Proteomes" id="UP001362999"/>
    </source>
</evidence>
<dbReference type="Proteomes" id="UP001362999">
    <property type="component" value="Unassembled WGS sequence"/>
</dbReference>
<keyword evidence="4" id="KW-1185">Reference proteome</keyword>
<accession>A0AAW0CVC8</accession>
<dbReference type="AlphaFoldDB" id="A0AAW0CVC8"/>